<evidence type="ECO:0000256" key="2">
    <source>
        <dbReference type="SAM" id="MobiDB-lite"/>
    </source>
</evidence>
<evidence type="ECO:0000313" key="4">
    <source>
        <dbReference type="Proteomes" id="UP001231189"/>
    </source>
</evidence>
<proteinExistence type="predicted"/>
<protein>
    <submittedName>
        <fullName evidence="3">Uncharacterized protein</fullName>
    </submittedName>
</protein>
<evidence type="ECO:0000256" key="1">
    <source>
        <dbReference type="SAM" id="Coils"/>
    </source>
</evidence>
<organism evidence="3 4">
    <name type="scientific">Lolium multiflorum</name>
    <name type="common">Italian ryegrass</name>
    <name type="synonym">Lolium perenne subsp. multiflorum</name>
    <dbReference type="NCBI Taxonomy" id="4521"/>
    <lineage>
        <taxon>Eukaryota</taxon>
        <taxon>Viridiplantae</taxon>
        <taxon>Streptophyta</taxon>
        <taxon>Embryophyta</taxon>
        <taxon>Tracheophyta</taxon>
        <taxon>Spermatophyta</taxon>
        <taxon>Magnoliopsida</taxon>
        <taxon>Liliopsida</taxon>
        <taxon>Poales</taxon>
        <taxon>Poaceae</taxon>
        <taxon>BOP clade</taxon>
        <taxon>Pooideae</taxon>
        <taxon>Poodae</taxon>
        <taxon>Poeae</taxon>
        <taxon>Poeae Chloroplast Group 2 (Poeae type)</taxon>
        <taxon>Loliodinae</taxon>
        <taxon>Loliinae</taxon>
        <taxon>Lolium</taxon>
    </lineage>
</organism>
<comment type="caution">
    <text evidence="3">The sequence shown here is derived from an EMBL/GenBank/DDBJ whole genome shotgun (WGS) entry which is preliminary data.</text>
</comment>
<accession>A0AAD8WDI3</accession>
<feature type="region of interest" description="Disordered" evidence="2">
    <location>
        <begin position="80"/>
        <end position="105"/>
    </location>
</feature>
<reference evidence="3" key="1">
    <citation type="submission" date="2023-07" db="EMBL/GenBank/DDBJ databases">
        <title>A chromosome-level genome assembly of Lolium multiflorum.</title>
        <authorList>
            <person name="Chen Y."/>
            <person name="Copetti D."/>
            <person name="Kolliker R."/>
            <person name="Studer B."/>
        </authorList>
    </citation>
    <scope>NUCLEOTIDE SEQUENCE</scope>
    <source>
        <strain evidence="3">02402/16</strain>
        <tissue evidence="3">Leaf</tissue>
    </source>
</reference>
<keyword evidence="4" id="KW-1185">Reference proteome</keyword>
<feature type="coiled-coil region" evidence="1">
    <location>
        <begin position="192"/>
        <end position="250"/>
    </location>
</feature>
<sequence length="419" mass="47149">MKRFIVELGVVPSALDPLVIYCDNMGAIANAQEPRSHKRLKHIKLRYHSIREYIEDGEVKICKVHTDLNVADPLTKALPRAKHDQHQNAMGVSGGEEEIPPIDVTARTSMSRTVVIFETRPEADETSPPQQDIGHPSPVVSPRASLPKRAKTDQGKEPSLLTDSSATPPMDDPLMKEFVRLGSQFIGYRDLANKLRESLSEANQRADDLARKLEQSEKAREKAESDAAAVEGLRKRLHKAENALSENITQQSAREQEIITRLESQSRRFVSKCSNYFDFFRRTFLHTFVDKPNLLPSGTTHQDYDLENPEGLSWLFPYFFAKKEEPETFTALAQHFIPKEDLGLRLRQESLKIGVEGTIALVAESQQIVDWTKLGDVGKIETKKWQSMIKAAKPNSKKILSFLGCKPTPSPSSTKPEVK</sequence>
<feature type="region of interest" description="Disordered" evidence="2">
    <location>
        <begin position="120"/>
        <end position="173"/>
    </location>
</feature>
<dbReference type="AlphaFoldDB" id="A0AAD8WDI3"/>
<gene>
    <name evidence="3" type="ORF">QYE76_070306</name>
</gene>
<evidence type="ECO:0000313" key="3">
    <source>
        <dbReference type="EMBL" id="KAK1652501.1"/>
    </source>
</evidence>
<dbReference type="CDD" id="cd09272">
    <property type="entry name" value="RNase_HI_RT_Ty1"/>
    <property type="match status" value="1"/>
</dbReference>
<dbReference type="Proteomes" id="UP001231189">
    <property type="component" value="Unassembled WGS sequence"/>
</dbReference>
<keyword evidence="1" id="KW-0175">Coiled coil</keyword>
<dbReference type="EMBL" id="JAUUTY010000004">
    <property type="protein sequence ID" value="KAK1652501.1"/>
    <property type="molecule type" value="Genomic_DNA"/>
</dbReference>
<name>A0AAD8WDI3_LOLMU</name>